<evidence type="ECO:0000256" key="1">
    <source>
        <dbReference type="SAM" id="MobiDB-lite"/>
    </source>
</evidence>
<evidence type="ECO:0000313" key="4">
    <source>
        <dbReference type="Proteomes" id="UP000266206"/>
    </source>
</evidence>
<reference evidence="3 4" key="1">
    <citation type="submission" date="2017-08" db="EMBL/GenBank/DDBJ databases">
        <title>Pusillimonas indicus sp. nov., a member of the family Alcaligenaceae isolated from surface seawater.</title>
        <authorList>
            <person name="Li J."/>
        </authorList>
    </citation>
    <scope>NUCLEOTIDE SEQUENCE [LARGE SCALE GENOMIC DNA]</scope>
    <source>
        <strain evidence="3 4">L52-1-41</strain>
    </source>
</reference>
<dbReference type="PROSITE" id="PS51257">
    <property type="entry name" value="PROKAR_LIPOPROTEIN"/>
    <property type="match status" value="1"/>
</dbReference>
<dbReference type="RefSeq" id="WP_119515434.1">
    <property type="nucleotide sequence ID" value="NZ_NQYH01000001.1"/>
</dbReference>
<protein>
    <submittedName>
        <fullName evidence="3">Type VI secretion system-associated lipoprotein</fullName>
    </submittedName>
</protein>
<keyword evidence="3" id="KW-0449">Lipoprotein</keyword>
<feature type="chain" id="PRO_5017409830" evidence="2">
    <location>
        <begin position="28"/>
        <end position="234"/>
    </location>
</feature>
<name>A0A3A1YY01_9BURK</name>
<organism evidence="3 4">
    <name type="scientific">Neopusillimonas maritima</name>
    <dbReference type="NCBI Taxonomy" id="2026239"/>
    <lineage>
        <taxon>Bacteria</taxon>
        <taxon>Pseudomonadati</taxon>
        <taxon>Pseudomonadota</taxon>
        <taxon>Betaproteobacteria</taxon>
        <taxon>Burkholderiales</taxon>
        <taxon>Alcaligenaceae</taxon>
        <taxon>Neopusillimonas</taxon>
    </lineage>
</organism>
<feature type="signal peptide" evidence="2">
    <location>
        <begin position="1"/>
        <end position="27"/>
    </location>
</feature>
<dbReference type="InterPro" id="IPR038706">
    <property type="entry name" value="Type_VI_SciN-like_sf"/>
</dbReference>
<comment type="caution">
    <text evidence="3">The sequence shown here is derived from an EMBL/GenBank/DDBJ whole genome shotgun (WGS) entry which is preliminary data.</text>
</comment>
<evidence type="ECO:0000313" key="3">
    <source>
        <dbReference type="EMBL" id="RIY42381.1"/>
    </source>
</evidence>
<dbReference type="Gene3D" id="2.60.40.4150">
    <property type="entry name" value="Type VI secretion system, lipoprotein SciN"/>
    <property type="match status" value="1"/>
</dbReference>
<dbReference type="InterPro" id="IPR017734">
    <property type="entry name" value="T6SS_SciN"/>
</dbReference>
<accession>A0A3A1YY01</accession>
<gene>
    <name evidence="3" type="ORF">CJP73_02830</name>
</gene>
<proteinExistence type="predicted"/>
<dbReference type="AlphaFoldDB" id="A0A3A1YY01"/>
<feature type="region of interest" description="Disordered" evidence="1">
    <location>
        <begin position="191"/>
        <end position="216"/>
    </location>
</feature>
<dbReference type="Proteomes" id="UP000266206">
    <property type="component" value="Unassembled WGS sequence"/>
</dbReference>
<sequence>MPRRQLLTLMLASLLIMTQGCSSVNSAMGGNTQKEAKAEVSWDYKRDGVQIELMASADINAYFNQSHTLVLGIMQLEDSKPFLKLLSDKKTLVDMLASGDPGKEILHMDRYVVSPDKRTILNIDRVQNAKFIGIVAGYYDFDPTRAARLFRIPLNIQTEGLVSTTYKAEPASLALRLYLGRQQITNAQSLTFDPDKKPDVETIPLEQGDPEIKLDKKTLQQADDAAGAARKLRQ</sequence>
<dbReference type="OrthoDB" id="8856911at2"/>
<dbReference type="Pfam" id="PF12790">
    <property type="entry name" value="T6SS-SciN"/>
    <property type="match status" value="1"/>
</dbReference>
<evidence type="ECO:0000256" key="2">
    <source>
        <dbReference type="SAM" id="SignalP"/>
    </source>
</evidence>
<dbReference type="EMBL" id="NQYH01000001">
    <property type="protein sequence ID" value="RIY42381.1"/>
    <property type="molecule type" value="Genomic_DNA"/>
</dbReference>
<keyword evidence="2" id="KW-0732">Signal</keyword>
<dbReference type="NCBIfam" id="TIGR03352">
    <property type="entry name" value="VI_chp_3"/>
    <property type="match status" value="1"/>
</dbReference>